<dbReference type="EMBL" id="MU825878">
    <property type="protein sequence ID" value="KAJ7385967.1"/>
    <property type="molecule type" value="Genomic_DNA"/>
</dbReference>
<accession>A0A9W9ZQJ8</accession>
<dbReference type="Proteomes" id="UP001163046">
    <property type="component" value="Unassembled WGS sequence"/>
</dbReference>
<dbReference type="AlphaFoldDB" id="A0A9W9ZQJ8"/>
<organism evidence="1 2">
    <name type="scientific">Desmophyllum pertusum</name>
    <dbReference type="NCBI Taxonomy" id="174260"/>
    <lineage>
        <taxon>Eukaryota</taxon>
        <taxon>Metazoa</taxon>
        <taxon>Cnidaria</taxon>
        <taxon>Anthozoa</taxon>
        <taxon>Hexacorallia</taxon>
        <taxon>Scleractinia</taxon>
        <taxon>Caryophylliina</taxon>
        <taxon>Caryophylliidae</taxon>
        <taxon>Desmophyllum</taxon>
    </lineage>
</organism>
<evidence type="ECO:0000313" key="1">
    <source>
        <dbReference type="EMBL" id="KAJ7385967.1"/>
    </source>
</evidence>
<evidence type="ECO:0000313" key="2">
    <source>
        <dbReference type="Proteomes" id="UP001163046"/>
    </source>
</evidence>
<gene>
    <name evidence="1" type="ORF">OS493_012297</name>
</gene>
<protein>
    <submittedName>
        <fullName evidence="1">Uncharacterized protein</fullName>
    </submittedName>
</protein>
<proteinExistence type="predicted"/>
<comment type="caution">
    <text evidence="1">The sequence shown here is derived from an EMBL/GenBank/DDBJ whole genome shotgun (WGS) entry which is preliminary data.</text>
</comment>
<sequence>MASRAIFSDFPEMPFGIVACDFFRQLFSKQLYTTSYYSTTTTVRTANSFVTLVLFTFLRKLKQKENQTPTTASKLRQNIQKMKIKKIKAKKGASLGEKSPFTAFNWATKSHFPWV</sequence>
<keyword evidence="2" id="KW-1185">Reference proteome</keyword>
<reference evidence="1" key="1">
    <citation type="submission" date="2023-01" db="EMBL/GenBank/DDBJ databases">
        <title>Genome assembly of the deep-sea coral Lophelia pertusa.</title>
        <authorList>
            <person name="Herrera S."/>
            <person name="Cordes E."/>
        </authorList>
    </citation>
    <scope>NUCLEOTIDE SEQUENCE</scope>
    <source>
        <strain evidence="1">USNM1676648</strain>
        <tissue evidence="1">Polyp</tissue>
    </source>
</reference>
<name>A0A9W9ZQJ8_9CNID</name>